<evidence type="ECO:0000256" key="1">
    <source>
        <dbReference type="SAM" id="Coils"/>
    </source>
</evidence>
<sequence length="267" mass="29566">MKTPLFVAACAGIAAAGIFSYQNIKTHQAELDSTDDKKDKIINVDVSIDSMQKDYDSEKELKKKAEDDLNATLAEIEIKDRQKLTLKSTLQDLDNKVATQQEKIEDVEALINKIKVAFQGQNVALENIPAFVEKLDEELKGLEKKSEELVIALEETQEQFDASNADLLGLNKSESERIKSLRQNSLSSLITAVNSSWGFVIIKPHPNTDINVDSNLIIVRGAQHIGRLHINAVETNRVIADIDYDSLVSGARVRAGDRVILAKANSR</sequence>
<evidence type="ECO:0000313" key="3">
    <source>
        <dbReference type="Proteomes" id="UP000239907"/>
    </source>
</evidence>
<dbReference type="AlphaFoldDB" id="A0A2S7U3M4"/>
<proteinExistence type="predicted"/>
<protein>
    <submittedName>
        <fullName evidence="2">Uncharacterized protein</fullName>
    </submittedName>
</protein>
<name>A0A2S7U3M4_9BACT</name>
<organism evidence="2 3">
    <name type="scientific">Rubritalea profundi</name>
    <dbReference type="NCBI Taxonomy" id="1658618"/>
    <lineage>
        <taxon>Bacteria</taxon>
        <taxon>Pseudomonadati</taxon>
        <taxon>Verrucomicrobiota</taxon>
        <taxon>Verrucomicrobiia</taxon>
        <taxon>Verrucomicrobiales</taxon>
        <taxon>Rubritaleaceae</taxon>
        <taxon>Rubritalea</taxon>
    </lineage>
</organism>
<gene>
    <name evidence="2" type="ORF">BSZ32_10760</name>
</gene>
<reference evidence="2 3" key="1">
    <citation type="submission" date="2016-12" db="EMBL/GenBank/DDBJ databases">
        <title>Study of bacterial adaptation to deep sea.</title>
        <authorList>
            <person name="Song J."/>
            <person name="Yoshizawa S."/>
            <person name="Kogure K."/>
        </authorList>
    </citation>
    <scope>NUCLEOTIDE SEQUENCE [LARGE SCALE GENOMIC DNA]</scope>
    <source>
        <strain evidence="2 3">SAORIC-165</strain>
    </source>
</reference>
<dbReference type="EMBL" id="MQWA01000001">
    <property type="protein sequence ID" value="PQJ28922.1"/>
    <property type="molecule type" value="Genomic_DNA"/>
</dbReference>
<evidence type="ECO:0000313" key="2">
    <source>
        <dbReference type="EMBL" id="PQJ28922.1"/>
    </source>
</evidence>
<keyword evidence="3" id="KW-1185">Reference proteome</keyword>
<dbReference type="RefSeq" id="WP_105043413.1">
    <property type="nucleotide sequence ID" value="NZ_MQWA01000001.1"/>
</dbReference>
<accession>A0A2S7U3M4</accession>
<dbReference type="OrthoDB" id="199088at2"/>
<comment type="caution">
    <text evidence="2">The sequence shown here is derived from an EMBL/GenBank/DDBJ whole genome shotgun (WGS) entry which is preliminary data.</text>
</comment>
<keyword evidence="1" id="KW-0175">Coiled coil</keyword>
<dbReference type="Proteomes" id="UP000239907">
    <property type="component" value="Unassembled WGS sequence"/>
</dbReference>
<feature type="coiled-coil region" evidence="1">
    <location>
        <begin position="48"/>
        <end position="159"/>
    </location>
</feature>